<comment type="caution">
    <text evidence="2">The sequence shown here is derived from an EMBL/GenBank/DDBJ whole genome shotgun (WGS) entry which is preliminary data.</text>
</comment>
<accession>A0AAU9U8H0</accession>
<name>A0AAU9U8H0_EUPED</name>
<evidence type="ECO:0000256" key="1">
    <source>
        <dbReference type="SAM" id="SignalP"/>
    </source>
</evidence>
<evidence type="ECO:0000313" key="3">
    <source>
        <dbReference type="Proteomes" id="UP001153954"/>
    </source>
</evidence>
<dbReference type="InterPro" id="IPR022272">
    <property type="entry name" value="Lipocalin_CS"/>
</dbReference>
<proteinExistence type="predicted"/>
<dbReference type="SUPFAM" id="SSF50814">
    <property type="entry name" value="Lipocalins"/>
    <property type="match status" value="1"/>
</dbReference>
<dbReference type="EMBL" id="CAKOGL010000015">
    <property type="protein sequence ID" value="CAH2095114.1"/>
    <property type="molecule type" value="Genomic_DNA"/>
</dbReference>
<dbReference type="PROSITE" id="PS00213">
    <property type="entry name" value="LIPOCALIN"/>
    <property type="match status" value="1"/>
</dbReference>
<feature type="chain" id="PRO_5044009682" evidence="1">
    <location>
        <begin position="22"/>
        <end position="223"/>
    </location>
</feature>
<organism evidence="2 3">
    <name type="scientific">Euphydryas editha</name>
    <name type="common">Edith's checkerspot</name>
    <dbReference type="NCBI Taxonomy" id="104508"/>
    <lineage>
        <taxon>Eukaryota</taxon>
        <taxon>Metazoa</taxon>
        <taxon>Ecdysozoa</taxon>
        <taxon>Arthropoda</taxon>
        <taxon>Hexapoda</taxon>
        <taxon>Insecta</taxon>
        <taxon>Pterygota</taxon>
        <taxon>Neoptera</taxon>
        <taxon>Endopterygota</taxon>
        <taxon>Lepidoptera</taxon>
        <taxon>Glossata</taxon>
        <taxon>Ditrysia</taxon>
        <taxon>Papilionoidea</taxon>
        <taxon>Nymphalidae</taxon>
        <taxon>Nymphalinae</taxon>
        <taxon>Euphydryas</taxon>
    </lineage>
</organism>
<reference evidence="2" key="1">
    <citation type="submission" date="2022-03" db="EMBL/GenBank/DDBJ databases">
        <authorList>
            <person name="Tunstrom K."/>
        </authorList>
    </citation>
    <scope>NUCLEOTIDE SEQUENCE</scope>
</reference>
<sequence length="223" mass="25805">MTPYILLFIVYFTSSIGTTFGDRNRTQPCYGHQANFDMQKVLGSWYVVALIPERGFPKLKRISCYKMDVSETDEAGLRWLMSRKVESPNQEITQKIKGTIVRQRYHSEKPFDIWSRAITGINGCFRQLFSLQTNKTNISDAENLVTYMQLHLMDTNDGAGPYLVQILWGKLISAVIYRKEEGVSMERLEPIHKFVTKLKGYQMPPLICNKLEKEIEPPAFQRP</sequence>
<protein>
    <submittedName>
        <fullName evidence="2">Uncharacterized protein</fullName>
    </submittedName>
</protein>
<keyword evidence="3" id="KW-1185">Reference proteome</keyword>
<feature type="signal peptide" evidence="1">
    <location>
        <begin position="1"/>
        <end position="21"/>
    </location>
</feature>
<dbReference type="Proteomes" id="UP001153954">
    <property type="component" value="Unassembled WGS sequence"/>
</dbReference>
<evidence type="ECO:0000313" key="2">
    <source>
        <dbReference type="EMBL" id="CAH2095114.1"/>
    </source>
</evidence>
<dbReference type="Gene3D" id="2.40.128.20">
    <property type="match status" value="1"/>
</dbReference>
<dbReference type="AlphaFoldDB" id="A0AAU9U8H0"/>
<dbReference type="InterPro" id="IPR012674">
    <property type="entry name" value="Calycin"/>
</dbReference>
<gene>
    <name evidence="2" type="ORF">EEDITHA_LOCUS10604</name>
</gene>
<keyword evidence="1" id="KW-0732">Signal</keyword>